<dbReference type="PANTHER" id="PTHR45947:SF3">
    <property type="entry name" value="SULFOQUINOVOSYL TRANSFERASE SQD2"/>
    <property type="match status" value="1"/>
</dbReference>
<dbReference type="GO" id="GO:0016758">
    <property type="term" value="F:hexosyltransferase activity"/>
    <property type="evidence" value="ECO:0007669"/>
    <property type="project" value="TreeGrafter"/>
</dbReference>
<dbReference type="InterPro" id="IPR050194">
    <property type="entry name" value="Glycosyltransferase_grp1"/>
</dbReference>
<feature type="domain" description="Glycosyl transferase family 1" evidence="3">
    <location>
        <begin position="207"/>
        <end position="325"/>
    </location>
</feature>
<proteinExistence type="predicted"/>
<comment type="caution">
    <text evidence="5">The sequence shown here is derived from an EMBL/GenBank/DDBJ whole genome shotgun (WGS) entry which is preliminary data.</text>
</comment>
<keyword evidence="1" id="KW-0328">Glycosyltransferase</keyword>
<evidence type="ECO:0000256" key="2">
    <source>
        <dbReference type="ARBA" id="ARBA00022679"/>
    </source>
</evidence>
<dbReference type="SUPFAM" id="SSF53756">
    <property type="entry name" value="UDP-Glycosyltransferase/glycogen phosphorylase"/>
    <property type="match status" value="1"/>
</dbReference>
<organism evidence="5 6">
    <name type="scientific">Candidatus Hakubella thermalkaliphila</name>
    <dbReference type="NCBI Taxonomy" id="2754717"/>
    <lineage>
        <taxon>Bacteria</taxon>
        <taxon>Bacillati</taxon>
        <taxon>Actinomycetota</taxon>
        <taxon>Actinomycetota incertae sedis</taxon>
        <taxon>Candidatus Hakubellales</taxon>
        <taxon>Candidatus Hakubellaceae</taxon>
        <taxon>Candidatus Hakubella</taxon>
    </lineage>
</organism>
<keyword evidence="2" id="KW-0808">Transferase</keyword>
<feature type="domain" description="Glycosyltransferase subfamily 4-like N-terminal" evidence="4">
    <location>
        <begin position="27"/>
        <end position="200"/>
    </location>
</feature>
<name>A0A6V8NV58_9ACTN</name>
<feature type="non-terminal residue" evidence="5">
    <location>
        <position position="326"/>
    </location>
</feature>
<dbReference type="AlphaFoldDB" id="A0A6V8NV58"/>
<dbReference type="InterPro" id="IPR001296">
    <property type="entry name" value="Glyco_trans_1"/>
</dbReference>
<protein>
    <submittedName>
        <fullName evidence="5">Uncharacterized protein</fullName>
    </submittedName>
</protein>
<evidence type="ECO:0000256" key="1">
    <source>
        <dbReference type="ARBA" id="ARBA00022676"/>
    </source>
</evidence>
<dbReference type="EMBL" id="BLRW01000060">
    <property type="protein sequence ID" value="GFP23161.1"/>
    <property type="molecule type" value="Genomic_DNA"/>
</dbReference>
<dbReference type="InterPro" id="IPR028098">
    <property type="entry name" value="Glyco_trans_4-like_N"/>
</dbReference>
<evidence type="ECO:0000313" key="6">
    <source>
        <dbReference type="Proteomes" id="UP000585609"/>
    </source>
</evidence>
<reference evidence="5 6" key="1">
    <citation type="journal article" date="2020" name="Front. Microbiol.">
        <title>Single-cell genomics of novel Actinobacteria with the Wood-Ljungdahl pathway discovered in a serpentinizing system.</title>
        <authorList>
            <person name="Merino N."/>
            <person name="Kawai M."/>
            <person name="Boyd E.S."/>
            <person name="Colman D.R."/>
            <person name="McGlynn S.E."/>
            <person name="Nealson K.H."/>
            <person name="Kurokawa K."/>
            <person name="Hongoh Y."/>
        </authorList>
    </citation>
    <scope>NUCLEOTIDE SEQUENCE [LARGE SCALE GENOMIC DNA]</scope>
    <source>
        <strain evidence="5 6">S09_30</strain>
    </source>
</reference>
<dbReference type="Gene3D" id="3.40.50.2000">
    <property type="entry name" value="Glycogen Phosphorylase B"/>
    <property type="match status" value="2"/>
</dbReference>
<dbReference type="Pfam" id="PF13439">
    <property type="entry name" value="Glyco_transf_4"/>
    <property type="match status" value="1"/>
</dbReference>
<accession>A0A6V8NV58</accession>
<gene>
    <name evidence="5" type="ORF">HKBW3S09_00628</name>
</gene>
<sequence length="326" mass="37747">MTEQEPPKDRLKILMIAPTPFFADRGCHVRILEEYRHLTRMGHQVIICTYHLGNNPEGVTLYRTIKIPWYKKLSAGPSYHKLYLDLFLFFLSLKRALSFRPDIIHGHLHEGTLIGAVVGRLLRIPVVGDMQGSLYEEMVNHKFIGENTIMARFWRWVEKRVNLLPDHLITSSTLTRELWLERFKLPDKMITAVPDGVDTTFVRPDYDREELRQKLNLPQDKKIVLFLGVLTQYQGIDCLLEAIELIKNKRNDLFFLMVGFPVEEYQRKVNQAGLPDMVYFTGKVDYDQTPRYLCLGDLAVSPKLAKTEANLKIPNYMAAGLPVVVF</sequence>
<dbReference type="Proteomes" id="UP000585609">
    <property type="component" value="Unassembled WGS sequence"/>
</dbReference>
<dbReference type="CDD" id="cd03801">
    <property type="entry name" value="GT4_PimA-like"/>
    <property type="match status" value="1"/>
</dbReference>
<dbReference type="PANTHER" id="PTHR45947">
    <property type="entry name" value="SULFOQUINOVOSYL TRANSFERASE SQD2"/>
    <property type="match status" value="1"/>
</dbReference>
<evidence type="ECO:0000259" key="3">
    <source>
        <dbReference type="Pfam" id="PF00534"/>
    </source>
</evidence>
<evidence type="ECO:0000313" key="5">
    <source>
        <dbReference type="EMBL" id="GFP23161.1"/>
    </source>
</evidence>
<dbReference type="Pfam" id="PF00534">
    <property type="entry name" value="Glycos_transf_1"/>
    <property type="match status" value="1"/>
</dbReference>
<evidence type="ECO:0000259" key="4">
    <source>
        <dbReference type="Pfam" id="PF13439"/>
    </source>
</evidence>
<dbReference type="GO" id="GO:1901137">
    <property type="term" value="P:carbohydrate derivative biosynthetic process"/>
    <property type="evidence" value="ECO:0007669"/>
    <property type="project" value="UniProtKB-ARBA"/>
</dbReference>